<organism evidence="2 3">
    <name type="scientific">Belnapia mucosa</name>
    <dbReference type="NCBI Taxonomy" id="2804532"/>
    <lineage>
        <taxon>Bacteria</taxon>
        <taxon>Pseudomonadati</taxon>
        <taxon>Pseudomonadota</taxon>
        <taxon>Alphaproteobacteria</taxon>
        <taxon>Acetobacterales</taxon>
        <taxon>Roseomonadaceae</taxon>
        <taxon>Belnapia</taxon>
    </lineage>
</organism>
<dbReference type="Proteomes" id="UP000606490">
    <property type="component" value="Unassembled WGS sequence"/>
</dbReference>
<accession>A0ABS1V7C9</accession>
<reference evidence="2 3" key="1">
    <citation type="submission" date="2021-01" db="EMBL/GenBank/DDBJ databases">
        <title>Belnapia mucosa sp. nov. and Belnapia arida sp. nov., isolated from the Tabernas Desert (Almeria, Spain).</title>
        <authorList>
            <person name="Molina-Menor E."/>
            <person name="Vidal-Verdu A."/>
            <person name="Calonge A."/>
            <person name="Satari L."/>
            <person name="Pereto Magraner J."/>
            <person name="Porcar Miralles M."/>
        </authorList>
    </citation>
    <scope>NUCLEOTIDE SEQUENCE [LARGE SCALE GENOMIC DNA]</scope>
    <source>
        <strain evidence="2 3">T6</strain>
    </source>
</reference>
<gene>
    <name evidence="2" type="ORF">JMJ55_19735</name>
</gene>
<protein>
    <submittedName>
        <fullName evidence="2">Uncharacterized protein</fullName>
    </submittedName>
</protein>
<dbReference type="EMBL" id="JAEUXJ010000009">
    <property type="protein sequence ID" value="MBL6457569.1"/>
    <property type="molecule type" value="Genomic_DNA"/>
</dbReference>
<evidence type="ECO:0000256" key="1">
    <source>
        <dbReference type="SAM" id="MobiDB-lite"/>
    </source>
</evidence>
<keyword evidence="3" id="KW-1185">Reference proteome</keyword>
<comment type="caution">
    <text evidence="2">The sequence shown here is derived from an EMBL/GenBank/DDBJ whole genome shotgun (WGS) entry which is preliminary data.</text>
</comment>
<evidence type="ECO:0000313" key="2">
    <source>
        <dbReference type="EMBL" id="MBL6457569.1"/>
    </source>
</evidence>
<proteinExistence type="predicted"/>
<name>A0ABS1V7C9_9PROT</name>
<feature type="region of interest" description="Disordered" evidence="1">
    <location>
        <begin position="1"/>
        <end position="23"/>
    </location>
</feature>
<dbReference type="RefSeq" id="WP_202827314.1">
    <property type="nucleotide sequence ID" value="NZ_JAEUXJ010000009.1"/>
</dbReference>
<sequence length="178" mass="19238">MQDRQDGRLHAAGPLAGTATIDRPAGLRSHEELQAENAGLVPWCGPATLALASGLPYLAASTMLRGIAPSWYPGSGPVVTAYWRDILAALEQLGVAHAPVEVPERRPSLLGLVRDGLPAGWYLTRITDHFLLLNNQGFGLATLHDNRHTAAVLTAKTHGRRRVTHLARLPEGPRRRFG</sequence>
<evidence type="ECO:0000313" key="3">
    <source>
        <dbReference type="Proteomes" id="UP000606490"/>
    </source>
</evidence>